<organism evidence="1 2">
    <name type="scientific">Hyaloscypha hepaticicola</name>
    <dbReference type="NCBI Taxonomy" id="2082293"/>
    <lineage>
        <taxon>Eukaryota</taxon>
        <taxon>Fungi</taxon>
        <taxon>Dikarya</taxon>
        <taxon>Ascomycota</taxon>
        <taxon>Pezizomycotina</taxon>
        <taxon>Leotiomycetes</taxon>
        <taxon>Helotiales</taxon>
        <taxon>Hyaloscyphaceae</taxon>
        <taxon>Hyaloscypha</taxon>
    </lineage>
</organism>
<reference evidence="1 2" key="1">
    <citation type="submission" date="2016-05" db="EMBL/GenBank/DDBJ databases">
        <title>A degradative enzymes factory behind the ericoid mycorrhizal symbiosis.</title>
        <authorList>
            <consortium name="DOE Joint Genome Institute"/>
            <person name="Martino E."/>
            <person name="Morin E."/>
            <person name="Grelet G."/>
            <person name="Kuo A."/>
            <person name="Kohler A."/>
            <person name="Daghino S."/>
            <person name="Barry K."/>
            <person name="Choi C."/>
            <person name="Cichocki N."/>
            <person name="Clum A."/>
            <person name="Copeland A."/>
            <person name="Hainaut M."/>
            <person name="Haridas S."/>
            <person name="Labutti K."/>
            <person name="Lindquist E."/>
            <person name="Lipzen A."/>
            <person name="Khouja H.-R."/>
            <person name="Murat C."/>
            <person name="Ohm R."/>
            <person name="Olson A."/>
            <person name="Spatafora J."/>
            <person name="Veneault-Fourrey C."/>
            <person name="Henrissat B."/>
            <person name="Grigoriev I."/>
            <person name="Martin F."/>
            <person name="Perotto S."/>
        </authorList>
    </citation>
    <scope>NUCLEOTIDE SEQUENCE [LARGE SCALE GENOMIC DNA]</scope>
    <source>
        <strain evidence="1 2">UAMH 7357</strain>
    </source>
</reference>
<keyword evidence="2" id="KW-1185">Reference proteome</keyword>
<name>A0A2J6PEI6_9HELO</name>
<dbReference type="EMBL" id="KZ613549">
    <property type="protein sequence ID" value="PMD12448.1"/>
    <property type="molecule type" value="Genomic_DNA"/>
</dbReference>
<accession>A0A2J6PEI6</accession>
<sequence length="270" mass="29414">MSKGWASCQSGISSDLLCTGCSAPLSSVVCSLYTPPAASASLPRALASHHGHAPLAIAPRGMTSIIRGPSRQRNSFIIIRGSRGAVWPPLLKCLALVNLPASANGKKRVTVLVVAATPPKVIELSLVRAIRDISNYGYEKAVTDLINKVNTGPEWLSKFEAAITSARASKIREIADIKSLANYYTFLNTLLLWVPCQDIQGTDVYKSPRLQPLLPVLLRARPTNNQTPQSDEAAAISIAHYFGNASRHTKKWWGLGMISWRFLLCLDEWP</sequence>
<dbReference type="AlphaFoldDB" id="A0A2J6PEI6"/>
<gene>
    <name evidence="1" type="ORF">NA56DRAFT_756559</name>
</gene>
<proteinExistence type="predicted"/>
<dbReference type="STRING" id="1745343.A0A2J6PEI6"/>
<dbReference type="Proteomes" id="UP000235672">
    <property type="component" value="Unassembled WGS sequence"/>
</dbReference>
<protein>
    <submittedName>
        <fullName evidence="1">Uncharacterized protein</fullName>
    </submittedName>
</protein>
<dbReference type="OrthoDB" id="5973539at2759"/>
<evidence type="ECO:0000313" key="1">
    <source>
        <dbReference type="EMBL" id="PMD12448.1"/>
    </source>
</evidence>
<evidence type="ECO:0000313" key="2">
    <source>
        <dbReference type="Proteomes" id="UP000235672"/>
    </source>
</evidence>